<protein>
    <submittedName>
        <fullName evidence="3">Reverse transcriptase-rnase h-integrase</fullName>
    </submittedName>
</protein>
<dbReference type="HOGENOM" id="CLU_000384_33_7_1"/>
<keyword evidence="3" id="KW-0808">Transferase</keyword>
<dbReference type="Pfam" id="PF17919">
    <property type="entry name" value="RT_RNaseH_2"/>
    <property type="match status" value="1"/>
</dbReference>
<dbReference type="OrthoDB" id="5593162at2759"/>
<keyword evidence="4" id="KW-1185">Reference proteome</keyword>
<dbReference type="EMBL" id="AWSO01000834">
    <property type="protein sequence ID" value="ESK87124.1"/>
    <property type="molecule type" value="Genomic_DNA"/>
</dbReference>
<dbReference type="InterPro" id="IPR043502">
    <property type="entry name" value="DNA/RNA_pol_sf"/>
</dbReference>
<dbReference type="AlphaFoldDB" id="V2Y654"/>
<dbReference type="KEGG" id="mrr:Moror_11883"/>
<evidence type="ECO:0000313" key="4">
    <source>
        <dbReference type="Proteomes" id="UP000017559"/>
    </source>
</evidence>
<keyword evidence="3" id="KW-0695">RNA-directed DNA polymerase</keyword>
<evidence type="ECO:0000256" key="1">
    <source>
        <dbReference type="ARBA" id="ARBA00023268"/>
    </source>
</evidence>
<dbReference type="PANTHER" id="PTHR37984">
    <property type="entry name" value="PROTEIN CBG26694"/>
    <property type="match status" value="1"/>
</dbReference>
<dbReference type="InterPro" id="IPR041577">
    <property type="entry name" value="RT_RNaseH_2"/>
</dbReference>
<sequence length="119" mass="14033">MRHILERLRENNLYLKLEKCEFEVTRTLFLGMVITPGHISMDETKLAGIKDWEVPKMIKGKYAELARPLHDLTKKNMKFEWTKLCNVAFEVLKAKFLQRPILQMPDDEKPFIIEVDASK</sequence>
<dbReference type="SUPFAM" id="SSF56672">
    <property type="entry name" value="DNA/RNA polymerases"/>
    <property type="match status" value="1"/>
</dbReference>
<dbReference type="InterPro" id="IPR043128">
    <property type="entry name" value="Rev_trsase/Diguanyl_cyclase"/>
</dbReference>
<evidence type="ECO:0000313" key="3">
    <source>
        <dbReference type="EMBL" id="ESK87124.1"/>
    </source>
</evidence>
<feature type="domain" description="Reverse transcriptase/retrotransposon-derived protein RNase H-like" evidence="2">
    <location>
        <begin position="81"/>
        <end position="119"/>
    </location>
</feature>
<dbReference type="Gene3D" id="3.30.70.270">
    <property type="match status" value="2"/>
</dbReference>
<accession>V2Y654</accession>
<dbReference type="PANTHER" id="PTHR37984:SF5">
    <property type="entry name" value="PROTEIN NYNRIN-LIKE"/>
    <property type="match status" value="1"/>
</dbReference>
<dbReference type="InterPro" id="IPR050951">
    <property type="entry name" value="Retrovirus_Pol_polyprotein"/>
</dbReference>
<proteinExistence type="predicted"/>
<name>V2Y654_MONRO</name>
<comment type="caution">
    <text evidence="3">The sequence shown here is derived from an EMBL/GenBank/DDBJ whole genome shotgun (WGS) entry which is preliminary data.</text>
</comment>
<keyword evidence="1" id="KW-0511">Multifunctional enzyme</keyword>
<evidence type="ECO:0000259" key="2">
    <source>
        <dbReference type="Pfam" id="PF17919"/>
    </source>
</evidence>
<organism evidence="3 4">
    <name type="scientific">Moniliophthora roreri (strain MCA 2997)</name>
    <name type="common">Cocoa frosty pod rot fungus</name>
    <name type="synonym">Crinipellis roreri</name>
    <dbReference type="NCBI Taxonomy" id="1381753"/>
    <lineage>
        <taxon>Eukaryota</taxon>
        <taxon>Fungi</taxon>
        <taxon>Dikarya</taxon>
        <taxon>Basidiomycota</taxon>
        <taxon>Agaricomycotina</taxon>
        <taxon>Agaricomycetes</taxon>
        <taxon>Agaricomycetidae</taxon>
        <taxon>Agaricales</taxon>
        <taxon>Marasmiineae</taxon>
        <taxon>Marasmiaceae</taxon>
        <taxon>Moniliophthora</taxon>
    </lineage>
</organism>
<dbReference type="GO" id="GO:0003964">
    <property type="term" value="F:RNA-directed DNA polymerase activity"/>
    <property type="evidence" value="ECO:0007669"/>
    <property type="project" value="UniProtKB-KW"/>
</dbReference>
<gene>
    <name evidence="3" type="ORF">Moror_11883</name>
</gene>
<reference evidence="3 4" key="1">
    <citation type="journal article" date="2014" name="BMC Genomics">
        <title>Genome and secretome analysis of the hemibiotrophic fungal pathogen, Moniliophthora roreri, which causes frosty pod rot disease of cacao: mechanisms of the biotrophic and necrotrophic phases.</title>
        <authorList>
            <person name="Meinhardt L.W."/>
            <person name="Costa G.G.L."/>
            <person name="Thomazella D.P.T."/>
            <person name="Teixeira P.J.P.L."/>
            <person name="Carazzolle M.F."/>
            <person name="Schuster S.C."/>
            <person name="Carlson J.E."/>
            <person name="Guiltinan M.J."/>
            <person name="Mieczkowski P."/>
            <person name="Farmer A."/>
            <person name="Ramaraj T."/>
            <person name="Crozier J."/>
            <person name="Davis R.E."/>
            <person name="Shao J."/>
            <person name="Melnick R.L."/>
            <person name="Pereira G.A.G."/>
            <person name="Bailey B.A."/>
        </authorList>
    </citation>
    <scope>NUCLEOTIDE SEQUENCE [LARGE SCALE GENOMIC DNA]</scope>
    <source>
        <strain evidence="3 4">MCA 2997</strain>
    </source>
</reference>
<dbReference type="Proteomes" id="UP000017559">
    <property type="component" value="Unassembled WGS sequence"/>
</dbReference>
<keyword evidence="3" id="KW-0548">Nucleotidyltransferase</keyword>